<keyword evidence="3" id="KW-1185">Reference proteome</keyword>
<keyword evidence="1" id="KW-0812">Transmembrane</keyword>
<dbReference type="OrthoDB" id="412775at2759"/>
<reference evidence="2" key="1">
    <citation type="submission" date="2021-02" db="EMBL/GenBank/DDBJ databases">
        <authorList>
            <person name="Dougan E. K."/>
            <person name="Rhodes N."/>
            <person name="Thang M."/>
            <person name="Chan C."/>
        </authorList>
    </citation>
    <scope>NUCLEOTIDE SEQUENCE</scope>
</reference>
<dbReference type="EMBL" id="CAJNIZ010046571">
    <property type="protein sequence ID" value="CAE7751543.1"/>
    <property type="molecule type" value="Genomic_DNA"/>
</dbReference>
<evidence type="ECO:0000313" key="3">
    <source>
        <dbReference type="Proteomes" id="UP000649617"/>
    </source>
</evidence>
<dbReference type="Proteomes" id="UP000649617">
    <property type="component" value="Unassembled WGS sequence"/>
</dbReference>
<keyword evidence="1" id="KW-1133">Transmembrane helix</keyword>
<sequence>MAVMDPFNPPASKKRATEQQTAFLHSCYTRRSWLSAFSAAVPLFLLSYSSCVSYAHLIVSGAYGYPIRAVVVTSMHLFSSGLTGLILPLRSNMANILDVAAPEGLAMRKPPMPLPA</sequence>
<protein>
    <submittedName>
        <fullName evidence="2">Uncharacterized protein</fullName>
    </submittedName>
</protein>
<keyword evidence="1" id="KW-0472">Membrane</keyword>
<dbReference type="AlphaFoldDB" id="A0A812XVS5"/>
<gene>
    <name evidence="2" type="ORF">SPIL2461_LOCUS21763</name>
</gene>
<name>A0A812XVS5_SYMPI</name>
<proteinExistence type="predicted"/>
<organism evidence="2 3">
    <name type="scientific">Symbiodinium pilosum</name>
    <name type="common">Dinoflagellate</name>
    <dbReference type="NCBI Taxonomy" id="2952"/>
    <lineage>
        <taxon>Eukaryota</taxon>
        <taxon>Sar</taxon>
        <taxon>Alveolata</taxon>
        <taxon>Dinophyceae</taxon>
        <taxon>Suessiales</taxon>
        <taxon>Symbiodiniaceae</taxon>
        <taxon>Symbiodinium</taxon>
    </lineage>
</organism>
<evidence type="ECO:0000313" key="2">
    <source>
        <dbReference type="EMBL" id="CAE7751543.1"/>
    </source>
</evidence>
<feature type="transmembrane region" description="Helical" evidence="1">
    <location>
        <begin position="33"/>
        <end position="59"/>
    </location>
</feature>
<feature type="transmembrane region" description="Helical" evidence="1">
    <location>
        <begin position="65"/>
        <end position="87"/>
    </location>
</feature>
<evidence type="ECO:0000256" key="1">
    <source>
        <dbReference type="SAM" id="Phobius"/>
    </source>
</evidence>
<accession>A0A812XVS5</accession>
<comment type="caution">
    <text evidence="2">The sequence shown here is derived from an EMBL/GenBank/DDBJ whole genome shotgun (WGS) entry which is preliminary data.</text>
</comment>